<dbReference type="PANTHER" id="PTHR47505:SF1">
    <property type="entry name" value="DNA UTILIZATION PROTEIN YHGH"/>
    <property type="match status" value="1"/>
</dbReference>
<organism evidence="3 4">
    <name type="scientific">Syntrophotalea acetylenivorans</name>
    <dbReference type="NCBI Taxonomy" id="1842532"/>
    <lineage>
        <taxon>Bacteria</taxon>
        <taxon>Pseudomonadati</taxon>
        <taxon>Thermodesulfobacteriota</taxon>
        <taxon>Desulfuromonadia</taxon>
        <taxon>Desulfuromonadales</taxon>
        <taxon>Syntrophotaleaceae</taxon>
        <taxon>Syntrophotalea</taxon>
    </lineage>
</organism>
<evidence type="ECO:0000313" key="3">
    <source>
        <dbReference type="EMBL" id="APG27787.1"/>
    </source>
</evidence>
<comment type="similarity">
    <text evidence="1">Belongs to the ComF/GntX family.</text>
</comment>
<reference evidence="3 4" key="1">
    <citation type="journal article" date="2017" name="Genome Announc.">
        <title>Complete Genome Sequences of Two Acetylene-Fermenting Pelobacter acetylenicus Strains.</title>
        <authorList>
            <person name="Sutton J.M."/>
            <person name="Baesman S.M."/>
            <person name="Fierst J.L."/>
            <person name="Poret-Peterson A.T."/>
            <person name="Oremland R.S."/>
            <person name="Dunlap D.S."/>
            <person name="Akob D.M."/>
        </authorList>
    </citation>
    <scope>NUCLEOTIDE SEQUENCE [LARGE SCALE GENOMIC DNA]</scope>
    <source>
        <strain evidence="3 4">SFB93</strain>
    </source>
</reference>
<keyword evidence="4" id="KW-1185">Reference proteome</keyword>
<dbReference type="STRING" id="1842532.A7E78_08015"/>
<dbReference type="InterPro" id="IPR051910">
    <property type="entry name" value="ComF/GntX_DNA_util-trans"/>
</dbReference>
<accession>A0A1L3GPC5</accession>
<dbReference type="Pfam" id="PF18912">
    <property type="entry name" value="DZR_2"/>
    <property type="match status" value="1"/>
</dbReference>
<evidence type="ECO:0000259" key="2">
    <source>
        <dbReference type="Pfam" id="PF18912"/>
    </source>
</evidence>
<evidence type="ECO:0000313" key="4">
    <source>
        <dbReference type="Proteomes" id="UP000182517"/>
    </source>
</evidence>
<dbReference type="CDD" id="cd06223">
    <property type="entry name" value="PRTases_typeI"/>
    <property type="match status" value="1"/>
</dbReference>
<dbReference type="OrthoDB" id="9779910at2"/>
<dbReference type="KEGG" id="pef:A7E78_08015"/>
<dbReference type="Gene3D" id="3.40.50.2020">
    <property type="match status" value="1"/>
</dbReference>
<dbReference type="EMBL" id="CP015519">
    <property type="protein sequence ID" value="APG27787.1"/>
    <property type="molecule type" value="Genomic_DNA"/>
</dbReference>
<dbReference type="InterPro" id="IPR029057">
    <property type="entry name" value="PRTase-like"/>
</dbReference>
<evidence type="ECO:0000256" key="1">
    <source>
        <dbReference type="ARBA" id="ARBA00008007"/>
    </source>
</evidence>
<dbReference type="InterPro" id="IPR044005">
    <property type="entry name" value="DZR_2"/>
</dbReference>
<dbReference type="RefSeq" id="WP_072283752.1">
    <property type="nucleotide sequence ID" value="NZ_CP015519.1"/>
</dbReference>
<gene>
    <name evidence="3" type="ORF">A7E78_08015</name>
</gene>
<protein>
    <recommendedName>
        <fullName evidence="2">Double zinc ribbon domain-containing protein</fullName>
    </recommendedName>
</protein>
<proteinExistence type="inferred from homology"/>
<dbReference type="SUPFAM" id="SSF53271">
    <property type="entry name" value="PRTase-like"/>
    <property type="match status" value="1"/>
</dbReference>
<dbReference type="InterPro" id="IPR000836">
    <property type="entry name" value="PRTase_dom"/>
</dbReference>
<feature type="domain" description="Double zinc ribbon" evidence="2">
    <location>
        <begin position="18"/>
        <end position="76"/>
    </location>
</feature>
<sequence>MSFNSLWQFLRRELIGLADLCFPSVCPLCRQTLQASTLFCLTCLGGIVPVVSPRCSCCDLPFAALDGGDHLCQSCLQDPPPFLWAKSVGLYDGTLRRAVRKFKYEGDFNLDRPLAALMEKTLQGALEDFRPDLLLPVPLHIDRLRQRSYNQALLLAKFLGRSWQLPVASRLLLRIRPTPPQIGFKAAQRRRNLRGAFALSRPLQGERVLLVDDVMTTAATARECSRTLLDGGASAVAVAVLARARLRG</sequence>
<dbReference type="PANTHER" id="PTHR47505">
    <property type="entry name" value="DNA UTILIZATION PROTEIN YHGH"/>
    <property type="match status" value="1"/>
</dbReference>
<dbReference type="Proteomes" id="UP000182517">
    <property type="component" value="Chromosome"/>
</dbReference>
<dbReference type="AlphaFoldDB" id="A0A1L3GPC5"/>
<name>A0A1L3GPC5_9BACT</name>